<dbReference type="PROSITE" id="PS01055">
    <property type="entry name" value="DNA_LIGASE_N1"/>
    <property type="match status" value="1"/>
</dbReference>
<dbReference type="SMART" id="SM00278">
    <property type="entry name" value="HhH1"/>
    <property type="match status" value="2"/>
</dbReference>
<evidence type="ECO:0000256" key="12">
    <source>
        <dbReference type="ARBA" id="ARBA00023211"/>
    </source>
</evidence>
<keyword evidence="6 15" id="KW-0479">Metal-binding</keyword>
<accession>A0A2S0KM35</accession>
<dbReference type="Pfam" id="PF12826">
    <property type="entry name" value="HHH_2"/>
    <property type="match status" value="1"/>
</dbReference>
<dbReference type="SMART" id="SM00292">
    <property type="entry name" value="BRCT"/>
    <property type="match status" value="1"/>
</dbReference>
<organism evidence="18 19">
    <name type="scientific">Fastidiosipila sanguinis</name>
    <dbReference type="NCBI Taxonomy" id="236753"/>
    <lineage>
        <taxon>Bacteria</taxon>
        <taxon>Bacillati</taxon>
        <taxon>Bacillota</taxon>
        <taxon>Clostridia</taxon>
        <taxon>Eubacteriales</taxon>
        <taxon>Oscillospiraceae</taxon>
        <taxon>Fastidiosipila</taxon>
    </lineage>
</organism>
<dbReference type="FunFam" id="2.40.50.140:FF:000012">
    <property type="entry name" value="DNA ligase"/>
    <property type="match status" value="1"/>
</dbReference>
<dbReference type="PANTHER" id="PTHR23389">
    <property type="entry name" value="CHROMOSOME TRANSMISSION FIDELITY FACTOR 18"/>
    <property type="match status" value="1"/>
</dbReference>
<dbReference type="PROSITE" id="PS01056">
    <property type="entry name" value="DNA_LIGASE_N2"/>
    <property type="match status" value="1"/>
</dbReference>
<dbReference type="Gene3D" id="1.10.150.20">
    <property type="entry name" value="5' to 3' exonuclease, C-terminal subdomain"/>
    <property type="match status" value="2"/>
</dbReference>
<evidence type="ECO:0000256" key="16">
    <source>
        <dbReference type="RuleBase" id="RU000618"/>
    </source>
</evidence>
<dbReference type="InterPro" id="IPR018239">
    <property type="entry name" value="DNA_ligase_AS"/>
</dbReference>
<evidence type="ECO:0000256" key="5">
    <source>
        <dbReference type="ARBA" id="ARBA00022705"/>
    </source>
</evidence>
<dbReference type="GO" id="GO:0005829">
    <property type="term" value="C:cytosol"/>
    <property type="evidence" value="ECO:0007669"/>
    <property type="project" value="TreeGrafter"/>
</dbReference>
<dbReference type="InterPro" id="IPR004150">
    <property type="entry name" value="NAD_DNA_ligase_OB"/>
</dbReference>
<dbReference type="Pfam" id="PF01653">
    <property type="entry name" value="DNA_ligase_aden"/>
    <property type="match status" value="1"/>
</dbReference>
<dbReference type="InterPro" id="IPR013840">
    <property type="entry name" value="DNAligase_N"/>
</dbReference>
<evidence type="ECO:0000259" key="17">
    <source>
        <dbReference type="PROSITE" id="PS50172"/>
    </source>
</evidence>
<dbReference type="SUPFAM" id="SSF50249">
    <property type="entry name" value="Nucleic acid-binding proteins"/>
    <property type="match status" value="1"/>
</dbReference>
<dbReference type="InterPro" id="IPR036420">
    <property type="entry name" value="BRCT_dom_sf"/>
</dbReference>
<protein>
    <recommendedName>
        <fullName evidence="3 15">DNA ligase</fullName>
        <ecNumber evidence="2 15">6.5.1.2</ecNumber>
    </recommendedName>
    <alternativeName>
        <fullName evidence="15">Polydeoxyribonucleotide synthase [NAD(+)]</fullName>
    </alternativeName>
</protein>
<evidence type="ECO:0000256" key="15">
    <source>
        <dbReference type="HAMAP-Rule" id="MF_01588"/>
    </source>
</evidence>
<keyword evidence="5 15" id="KW-0235">DNA replication</keyword>
<dbReference type="InterPro" id="IPR004149">
    <property type="entry name" value="Znf_DNAligase_C4"/>
</dbReference>
<feature type="binding site" evidence="15">
    <location>
        <position position="314"/>
    </location>
    <ligand>
        <name>NAD(+)</name>
        <dbReference type="ChEBI" id="CHEBI:57540"/>
    </ligand>
</feature>
<dbReference type="EMBL" id="CP027226">
    <property type="protein sequence ID" value="AVM42067.1"/>
    <property type="molecule type" value="Genomic_DNA"/>
</dbReference>
<dbReference type="Pfam" id="PF03120">
    <property type="entry name" value="OB_DNA_ligase"/>
    <property type="match status" value="1"/>
</dbReference>
<comment type="cofactor">
    <cofactor evidence="15">
        <name>Mg(2+)</name>
        <dbReference type="ChEBI" id="CHEBI:18420"/>
    </cofactor>
    <cofactor evidence="15">
        <name>Mn(2+)</name>
        <dbReference type="ChEBI" id="CHEBI:29035"/>
    </cofactor>
</comment>
<comment type="similarity">
    <text evidence="14 15">Belongs to the NAD-dependent DNA ligase family. LigA subfamily.</text>
</comment>
<feature type="binding site" evidence="15">
    <location>
        <position position="290"/>
    </location>
    <ligand>
        <name>NAD(+)</name>
        <dbReference type="ChEBI" id="CHEBI:57540"/>
    </ligand>
</feature>
<evidence type="ECO:0000256" key="11">
    <source>
        <dbReference type="ARBA" id="ARBA00023204"/>
    </source>
</evidence>
<dbReference type="SMART" id="SM00532">
    <property type="entry name" value="LIGANc"/>
    <property type="match status" value="1"/>
</dbReference>
<evidence type="ECO:0000256" key="8">
    <source>
        <dbReference type="ARBA" id="ARBA00022833"/>
    </source>
</evidence>
<feature type="binding site" evidence="15">
    <location>
        <position position="426"/>
    </location>
    <ligand>
        <name>Zn(2+)</name>
        <dbReference type="ChEBI" id="CHEBI:29105"/>
    </ligand>
</feature>
<dbReference type="Proteomes" id="UP000237947">
    <property type="component" value="Chromosome"/>
</dbReference>
<keyword evidence="4 15" id="KW-0436">Ligase</keyword>
<dbReference type="KEGG" id="fsa:C5Q98_01940"/>
<dbReference type="OrthoDB" id="9759736at2"/>
<dbReference type="GO" id="GO:0006281">
    <property type="term" value="P:DNA repair"/>
    <property type="evidence" value="ECO:0007669"/>
    <property type="project" value="UniProtKB-KW"/>
</dbReference>
<dbReference type="PANTHER" id="PTHR23389:SF9">
    <property type="entry name" value="DNA LIGASE"/>
    <property type="match status" value="1"/>
</dbReference>
<evidence type="ECO:0000256" key="3">
    <source>
        <dbReference type="ARBA" id="ARBA00013308"/>
    </source>
</evidence>
<dbReference type="Pfam" id="PF00533">
    <property type="entry name" value="BRCT"/>
    <property type="match status" value="1"/>
</dbReference>
<evidence type="ECO:0000256" key="13">
    <source>
        <dbReference type="ARBA" id="ARBA00034005"/>
    </source>
</evidence>
<dbReference type="NCBIfam" id="TIGR00575">
    <property type="entry name" value="dnlj"/>
    <property type="match status" value="1"/>
</dbReference>
<evidence type="ECO:0000256" key="1">
    <source>
        <dbReference type="ARBA" id="ARBA00004067"/>
    </source>
</evidence>
<keyword evidence="8 15" id="KW-0862">Zinc</keyword>
<dbReference type="GO" id="GO:0006260">
    <property type="term" value="P:DNA replication"/>
    <property type="evidence" value="ECO:0007669"/>
    <property type="project" value="UniProtKB-KW"/>
</dbReference>
<keyword evidence="12 15" id="KW-0464">Manganese</keyword>
<feature type="binding site" evidence="15">
    <location>
        <position position="138"/>
    </location>
    <ligand>
        <name>NAD(+)</name>
        <dbReference type="ChEBI" id="CHEBI:57540"/>
    </ligand>
</feature>
<keyword evidence="11 15" id="KW-0234">DNA repair</keyword>
<dbReference type="AlphaFoldDB" id="A0A2S0KM35"/>
<dbReference type="Pfam" id="PF03119">
    <property type="entry name" value="DNA_ligase_ZBD"/>
    <property type="match status" value="1"/>
</dbReference>
<dbReference type="InterPro" id="IPR033136">
    <property type="entry name" value="DNA_ligase_CS"/>
</dbReference>
<evidence type="ECO:0000256" key="4">
    <source>
        <dbReference type="ARBA" id="ARBA00022598"/>
    </source>
</evidence>
<dbReference type="Gene3D" id="6.20.10.30">
    <property type="match status" value="1"/>
</dbReference>
<keyword evidence="7 15" id="KW-0227">DNA damage</keyword>
<dbReference type="FunFam" id="1.10.150.20:FF:000007">
    <property type="entry name" value="DNA ligase"/>
    <property type="match status" value="1"/>
</dbReference>
<dbReference type="GO" id="GO:0046872">
    <property type="term" value="F:metal ion binding"/>
    <property type="evidence" value="ECO:0007669"/>
    <property type="project" value="UniProtKB-KW"/>
</dbReference>
<dbReference type="NCBIfam" id="NF005932">
    <property type="entry name" value="PRK07956.1"/>
    <property type="match status" value="1"/>
</dbReference>
<evidence type="ECO:0000256" key="10">
    <source>
        <dbReference type="ARBA" id="ARBA00023027"/>
    </source>
</evidence>
<keyword evidence="19" id="KW-1185">Reference proteome</keyword>
<reference evidence="19" key="1">
    <citation type="submission" date="2018-02" db="EMBL/GenBank/DDBJ databases">
        <authorList>
            <person name="Holder M.E."/>
            <person name="Ajami N.J."/>
            <person name="Petrosino J.F."/>
        </authorList>
    </citation>
    <scope>NUCLEOTIDE SEQUENCE [LARGE SCALE GENOMIC DNA]</scope>
    <source>
        <strain evidence="19">CCUG 47711</strain>
    </source>
</reference>
<dbReference type="CDD" id="cd00114">
    <property type="entry name" value="LIGANc"/>
    <property type="match status" value="1"/>
</dbReference>
<evidence type="ECO:0000256" key="9">
    <source>
        <dbReference type="ARBA" id="ARBA00022842"/>
    </source>
</evidence>
<comment type="function">
    <text evidence="1 15">DNA ligase that catalyzes the formation of phosphodiester linkages between 5'-phosphoryl and 3'-hydroxyl groups in double-stranded DNA using NAD as a coenzyme and as the energy source for the reaction. It is essential for DNA replication and repair of damaged DNA.</text>
</comment>
<dbReference type="InterPro" id="IPR012340">
    <property type="entry name" value="NA-bd_OB-fold"/>
</dbReference>
<dbReference type="GO" id="GO:0003677">
    <property type="term" value="F:DNA binding"/>
    <property type="evidence" value="ECO:0007669"/>
    <property type="project" value="InterPro"/>
</dbReference>
<feature type="binding site" evidence="15">
    <location>
        <position position="408"/>
    </location>
    <ligand>
        <name>Zn(2+)</name>
        <dbReference type="ChEBI" id="CHEBI:29105"/>
    </ligand>
</feature>
<dbReference type="InterPro" id="IPR013839">
    <property type="entry name" value="DNAligase_adenylation"/>
</dbReference>
<feature type="active site" description="N6-AMP-lysine intermediate" evidence="15">
    <location>
        <position position="117"/>
    </location>
</feature>
<gene>
    <name evidence="15" type="primary">ligA</name>
    <name evidence="18" type="ORF">C5Q98_01940</name>
</gene>
<name>A0A2S0KM35_9FIRM</name>
<dbReference type="GO" id="GO:0003911">
    <property type="term" value="F:DNA ligase (NAD+) activity"/>
    <property type="evidence" value="ECO:0007669"/>
    <property type="project" value="UniProtKB-UniRule"/>
</dbReference>
<dbReference type="Gene3D" id="1.10.287.610">
    <property type="entry name" value="Helix hairpin bin"/>
    <property type="match status" value="1"/>
</dbReference>
<dbReference type="SUPFAM" id="SSF47781">
    <property type="entry name" value="RuvA domain 2-like"/>
    <property type="match status" value="1"/>
</dbReference>
<feature type="binding site" evidence="15">
    <location>
        <begin position="85"/>
        <end position="86"/>
    </location>
    <ligand>
        <name>NAD(+)</name>
        <dbReference type="ChEBI" id="CHEBI:57540"/>
    </ligand>
</feature>
<dbReference type="SUPFAM" id="SSF52113">
    <property type="entry name" value="BRCT domain"/>
    <property type="match status" value="1"/>
</dbReference>
<feature type="binding site" evidence="15">
    <location>
        <position position="431"/>
    </location>
    <ligand>
        <name>Zn(2+)</name>
        <dbReference type="ChEBI" id="CHEBI:29105"/>
    </ligand>
</feature>
<evidence type="ECO:0000256" key="2">
    <source>
        <dbReference type="ARBA" id="ARBA00012722"/>
    </source>
</evidence>
<comment type="catalytic activity">
    <reaction evidence="13 15 16">
        <text>NAD(+) + (deoxyribonucleotide)n-3'-hydroxyl + 5'-phospho-(deoxyribonucleotide)m = (deoxyribonucleotide)n+m + AMP + beta-nicotinamide D-nucleotide.</text>
        <dbReference type="EC" id="6.5.1.2"/>
    </reaction>
</comment>
<feature type="domain" description="BRCT" evidence="17">
    <location>
        <begin position="598"/>
        <end position="684"/>
    </location>
</feature>
<dbReference type="InterPro" id="IPR001357">
    <property type="entry name" value="BRCT_dom"/>
</dbReference>
<feature type="binding site" evidence="15">
    <location>
        <begin position="36"/>
        <end position="40"/>
    </location>
    <ligand>
        <name>NAD(+)</name>
        <dbReference type="ChEBI" id="CHEBI:57540"/>
    </ligand>
</feature>
<dbReference type="EC" id="6.5.1.2" evidence="2 15"/>
<evidence type="ECO:0000313" key="19">
    <source>
        <dbReference type="Proteomes" id="UP000237947"/>
    </source>
</evidence>
<proteinExistence type="inferred from homology"/>
<dbReference type="InterPro" id="IPR010994">
    <property type="entry name" value="RuvA_2-like"/>
</dbReference>
<feature type="binding site" evidence="15">
    <location>
        <position position="115"/>
    </location>
    <ligand>
        <name>NAD(+)</name>
        <dbReference type="ChEBI" id="CHEBI:57540"/>
    </ligand>
</feature>
<evidence type="ECO:0000256" key="14">
    <source>
        <dbReference type="ARBA" id="ARBA00060881"/>
    </source>
</evidence>
<feature type="binding site" evidence="15">
    <location>
        <position position="411"/>
    </location>
    <ligand>
        <name>Zn(2+)</name>
        <dbReference type="ChEBI" id="CHEBI:29105"/>
    </ligand>
</feature>
<dbReference type="InterPro" id="IPR003583">
    <property type="entry name" value="Hlx-hairpin-Hlx_DNA-bd_motif"/>
</dbReference>
<evidence type="ECO:0000256" key="6">
    <source>
        <dbReference type="ARBA" id="ARBA00022723"/>
    </source>
</evidence>
<dbReference type="RefSeq" id="WP_106012053.1">
    <property type="nucleotide sequence ID" value="NZ_CP027226.1"/>
</dbReference>
<keyword evidence="10 15" id="KW-0520">NAD</keyword>
<keyword evidence="9 15" id="KW-0460">Magnesium</keyword>
<sequence>MNESPKKDHKYYLDLKDRVLALNDAYYNHDQSEVSDFVYDQLLHELEELEQEHPEWQEIDSPTIKVGGKASEVFSKVNHDVKMESLQDFFSVEDIDSFVRRTQRELSYEAEFVVEEKIDGLSVSLEYEKGIFVRGATRGDGLVGEDVTLNLLEISDVPRVMLHDKPERLVVRGEIYMTKSAFIRLNEIQEKNGVKLFANPRNAAAGSLRQLDPKITANRDLSLFCFNIQLVEGMEFSTHQETLKFLARNGFKIIDLEKVARTTEEIDNLIIEIEERRSRLDYGIDGAVIKLNSLKDREKLGSTSKYPRWAAAYKYPPEQVETKLLDIQVNVGRSGKLTPLAILNPVVVDGSTVSKATLHNEDYIAEKDIRIGDMVKVQKAGDVIPEISTVVFDKRPINTEKFMMPLTCPVCGADAVRKTGEAARICVNEDCPAKLKRKLEHFVSRNCMYIDGLGEKNIELFLDLGLINDLADIYLLKNHRDDLLKLPGYGEKSIDKLLEAIESSKNNSMENFLAALGIQFIGANTASLISEVVPDIDTLMMMTAANLEDIPGVGQASANAIVEYFNNPINLELIEKFRSLGLNFKSYSYKDQASREAESELPWTGLKAVVTGTLENYKRQEAELKLKELGAQVLSSVSKNVNFLLAGENAGSKLDKALNLDIKIINENEFIEALNKPEKFREDL</sequence>
<evidence type="ECO:0000313" key="18">
    <source>
        <dbReference type="EMBL" id="AVM42067.1"/>
    </source>
</evidence>
<dbReference type="Gene3D" id="3.40.50.10190">
    <property type="entry name" value="BRCT domain"/>
    <property type="match status" value="1"/>
</dbReference>
<evidence type="ECO:0000256" key="7">
    <source>
        <dbReference type="ARBA" id="ARBA00022763"/>
    </source>
</evidence>
<dbReference type="InterPro" id="IPR041663">
    <property type="entry name" value="DisA/LigA_HHH"/>
</dbReference>
<dbReference type="HAMAP" id="MF_01588">
    <property type="entry name" value="DNA_ligase_A"/>
    <property type="match status" value="1"/>
</dbReference>
<dbReference type="PROSITE" id="PS50172">
    <property type="entry name" value="BRCT"/>
    <property type="match status" value="1"/>
</dbReference>
<dbReference type="SUPFAM" id="SSF56091">
    <property type="entry name" value="DNA ligase/mRNA capping enzyme, catalytic domain"/>
    <property type="match status" value="1"/>
</dbReference>
<dbReference type="PIRSF" id="PIRSF001604">
    <property type="entry name" value="LigA"/>
    <property type="match status" value="1"/>
</dbReference>
<dbReference type="CDD" id="cd17748">
    <property type="entry name" value="BRCT_DNA_ligase_like"/>
    <property type="match status" value="1"/>
</dbReference>
<feature type="binding site" evidence="15">
    <location>
        <position position="174"/>
    </location>
    <ligand>
        <name>NAD(+)</name>
        <dbReference type="ChEBI" id="CHEBI:57540"/>
    </ligand>
</feature>
<dbReference type="Gene3D" id="3.30.470.30">
    <property type="entry name" value="DNA ligase/mRNA capping enzyme"/>
    <property type="match status" value="1"/>
</dbReference>
<dbReference type="InterPro" id="IPR001679">
    <property type="entry name" value="DNA_ligase"/>
</dbReference>
<dbReference type="Gene3D" id="2.40.50.140">
    <property type="entry name" value="Nucleic acid-binding proteins"/>
    <property type="match status" value="1"/>
</dbReference>